<evidence type="ECO:0000259" key="7">
    <source>
        <dbReference type="Pfam" id="PF00082"/>
    </source>
</evidence>
<evidence type="ECO:0000256" key="4">
    <source>
        <dbReference type="ARBA" id="ARBA00022825"/>
    </source>
</evidence>
<protein>
    <submittedName>
        <fullName evidence="8">Intracellular serine protease</fullName>
        <ecNumber evidence="8">3.4.21.-</ecNumber>
    </submittedName>
</protein>
<organism evidence="8 9">
    <name type="scientific">Gimesia aquarii</name>
    <dbReference type="NCBI Taxonomy" id="2527964"/>
    <lineage>
        <taxon>Bacteria</taxon>
        <taxon>Pseudomonadati</taxon>
        <taxon>Planctomycetota</taxon>
        <taxon>Planctomycetia</taxon>
        <taxon>Planctomycetales</taxon>
        <taxon>Planctomycetaceae</taxon>
        <taxon>Gimesia</taxon>
    </lineage>
</organism>
<accession>A0A517X1A0</accession>
<dbReference type="GO" id="GO:0006508">
    <property type="term" value="P:proteolysis"/>
    <property type="evidence" value="ECO:0007669"/>
    <property type="project" value="UniProtKB-KW"/>
</dbReference>
<dbReference type="PROSITE" id="PS00138">
    <property type="entry name" value="SUBTILASE_SER"/>
    <property type="match status" value="1"/>
</dbReference>
<dbReference type="PRINTS" id="PR00723">
    <property type="entry name" value="SUBTILISIN"/>
</dbReference>
<keyword evidence="4 5" id="KW-0720">Serine protease</keyword>
<comment type="similarity">
    <text evidence="1 5 6">Belongs to the peptidase S8 family.</text>
</comment>
<proteinExistence type="inferred from homology"/>
<evidence type="ECO:0000256" key="5">
    <source>
        <dbReference type="PROSITE-ProRule" id="PRU01240"/>
    </source>
</evidence>
<dbReference type="EC" id="3.4.21.-" evidence="8"/>
<dbReference type="Proteomes" id="UP000318384">
    <property type="component" value="Chromosome"/>
</dbReference>
<dbReference type="InterPro" id="IPR015500">
    <property type="entry name" value="Peptidase_S8_subtilisin-rel"/>
</dbReference>
<dbReference type="CDD" id="cd07480">
    <property type="entry name" value="Peptidases_S8_12"/>
    <property type="match status" value="1"/>
</dbReference>
<name>A0A517X1A0_9PLAN</name>
<feature type="active site" description="Charge relay system" evidence="5">
    <location>
        <position position="147"/>
    </location>
</feature>
<dbReference type="Gene3D" id="3.40.50.200">
    <property type="entry name" value="Peptidase S8/S53 domain"/>
    <property type="match status" value="1"/>
</dbReference>
<keyword evidence="2 5" id="KW-0645">Protease</keyword>
<reference evidence="8 9" key="1">
    <citation type="submission" date="2019-03" db="EMBL/GenBank/DDBJ databases">
        <title>Deep-cultivation of Planctomycetes and their phenomic and genomic characterization uncovers novel biology.</title>
        <authorList>
            <person name="Wiegand S."/>
            <person name="Jogler M."/>
            <person name="Boedeker C."/>
            <person name="Pinto D."/>
            <person name="Vollmers J."/>
            <person name="Rivas-Marin E."/>
            <person name="Kohn T."/>
            <person name="Peeters S.H."/>
            <person name="Heuer A."/>
            <person name="Rast P."/>
            <person name="Oberbeckmann S."/>
            <person name="Bunk B."/>
            <person name="Jeske O."/>
            <person name="Meyerdierks A."/>
            <person name="Storesund J.E."/>
            <person name="Kallscheuer N."/>
            <person name="Luecker S."/>
            <person name="Lage O.M."/>
            <person name="Pohl T."/>
            <person name="Merkel B.J."/>
            <person name="Hornburger P."/>
            <person name="Mueller R.-W."/>
            <person name="Bruemmer F."/>
            <person name="Labrenz M."/>
            <person name="Spormann A.M."/>
            <person name="Op den Camp H."/>
            <person name="Overmann J."/>
            <person name="Amann R."/>
            <person name="Jetten M.S.M."/>
            <person name="Mascher T."/>
            <person name="Medema M.H."/>
            <person name="Devos D.P."/>
            <person name="Kaster A.-K."/>
            <person name="Ovreas L."/>
            <person name="Rohde M."/>
            <person name="Galperin M.Y."/>
            <person name="Jogler C."/>
        </authorList>
    </citation>
    <scope>NUCLEOTIDE SEQUENCE [LARGE SCALE GENOMIC DNA]</scope>
    <source>
        <strain evidence="8 9">V202</strain>
    </source>
</reference>
<dbReference type="OrthoDB" id="252653at2"/>
<dbReference type="GO" id="GO:0004252">
    <property type="term" value="F:serine-type endopeptidase activity"/>
    <property type="evidence" value="ECO:0007669"/>
    <property type="project" value="UniProtKB-UniRule"/>
</dbReference>
<dbReference type="PANTHER" id="PTHR43399">
    <property type="entry name" value="SUBTILISIN-RELATED"/>
    <property type="match status" value="1"/>
</dbReference>
<evidence type="ECO:0000313" key="9">
    <source>
        <dbReference type="Proteomes" id="UP000318384"/>
    </source>
</evidence>
<evidence type="ECO:0000256" key="3">
    <source>
        <dbReference type="ARBA" id="ARBA00022801"/>
    </source>
</evidence>
<evidence type="ECO:0000256" key="6">
    <source>
        <dbReference type="RuleBase" id="RU003355"/>
    </source>
</evidence>
<dbReference type="InterPro" id="IPR051048">
    <property type="entry name" value="Peptidase_S8/S53_subtilisin"/>
</dbReference>
<feature type="active site" description="Charge relay system" evidence="5">
    <location>
        <position position="338"/>
    </location>
</feature>
<evidence type="ECO:0000256" key="1">
    <source>
        <dbReference type="ARBA" id="ARBA00011073"/>
    </source>
</evidence>
<sequence>MADIVQYLVLRRRKIASPTSIEEIYGHPYTVNPRASEDMIVEQINAPLVELNEIRSEEDCLGIAPVIPLRHIAPMNRTQRPSNGDTSILPWGLRAVGVERTELTGHGVTVAVLDTGIEKEHPAFSHIFSGIECENFTGEEAVDYDGHGTHVAGTIFGESINGVRIGVAPGIKKALIGKIIGRQGTTSVQLQRGLQWAIENGANIVSMSLGFDFPRYTKKLCEELPRDVAFSRALRAYQQNLDFFSTYASHATISATQPLLLVAAAGNETRRDERSDYAIDKSLPAAAPGFLSVGALMNSGTKLEVASFSNTGVRVSAPGVDILSAIPGGGDSEMSGTSMATPHVSGVAALWLEYLTKKQGIVSSGLLADKVVGSATDQFLEGAPESDVGAGIVQTP</sequence>
<dbReference type="AlphaFoldDB" id="A0A517X1A0"/>
<keyword evidence="3 5" id="KW-0378">Hydrolase</keyword>
<gene>
    <name evidence="8" type="primary">isp</name>
    <name evidence="8" type="ORF">V202x_46910</name>
</gene>
<dbReference type="RefSeq" id="WP_145179090.1">
    <property type="nucleotide sequence ID" value="NZ_CP037422.1"/>
</dbReference>
<dbReference type="PANTHER" id="PTHR43399:SF4">
    <property type="entry name" value="CELL WALL-ASSOCIATED PROTEASE"/>
    <property type="match status" value="1"/>
</dbReference>
<feature type="active site" description="Charge relay system" evidence="5">
    <location>
        <position position="114"/>
    </location>
</feature>
<dbReference type="InterPro" id="IPR036852">
    <property type="entry name" value="Peptidase_S8/S53_dom_sf"/>
</dbReference>
<feature type="domain" description="Peptidase S8/S53" evidence="7">
    <location>
        <begin position="105"/>
        <end position="382"/>
    </location>
</feature>
<evidence type="ECO:0000256" key="2">
    <source>
        <dbReference type="ARBA" id="ARBA00022670"/>
    </source>
</evidence>
<dbReference type="InterPro" id="IPR000209">
    <property type="entry name" value="Peptidase_S8/S53_dom"/>
</dbReference>
<dbReference type="SUPFAM" id="SSF52743">
    <property type="entry name" value="Subtilisin-like"/>
    <property type="match status" value="1"/>
</dbReference>
<dbReference type="EMBL" id="CP037422">
    <property type="protein sequence ID" value="QDU11272.1"/>
    <property type="molecule type" value="Genomic_DNA"/>
</dbReference>
<dbReference type="Pfam" id="PF00082">
    <property type="entry name" value="Peptidase_S8"/>
    <property type="match status" value="1"/>
</dbReference>
<dbReference type="InterPro" id="IPR023827">
    <property type="entry name" value="Peptidase_S8_Asp-AS"/>
</dbReference>
<dbReference type="InterPro" id="IPR023828">
    <property type="entry name" value="Peptidase_S8_Ser-AS"/>
</dbReference>
<keyword evidence="9" id="KW-1185">Reference proteome</keyword>
<dbReference type="PROSITE" id="PS51892">
    <property type="entry name" value="SUBTILASE"/>
    <property type="match status" value="1"/>
</dbReference>
<dbReference type="PROSITE" id="PS00136">
    <property type="entry name" value="SUBTILASE_ASP"/>
    <property type="match status" value="1"/>
</dbReference>
<evidence type="ECO:0000313" key="8">
    <source>
        <dbReference type="EMBL" id="QDU11272.1"/>
    </source>
</evidence>